<dbReference type="SUPFAM" id="SSF55729">
    <property type="entry name" value="Acyl-CoA N-acyltransferases (Nat)"/>
    <property type="match status" value="1"/>
</dbReference>
<evidence type="ECO:0000259" key="1">
    <source>
        <dbReference type="PROSITE" id="PS51186"/>
    </source>
</evidence>
<dbReference type="EMBL" id="CP001736">
    <property type="protein sequence ID" value="ADB34395.1"/>
    <property type="molecule type" value="Genomic_DNA"/>
</dbReference>
<dbReference type="AlphaFoldDB" id="D2PM27"/>
<dbReference type="InterPro" id="IPR016181">
    <property type="entry name" value="Acyl_CoA_acyltransferase"/>
</dbReference>
<dbReference type="STRING" id="479435.Kfla_5382"/>
<dbReference type="GO" id="GO:0016747">
    <property type="term" value="F:acyltransferase activity, transferring groups other than amino-acyl groups"/>
    <property type="evidence" value="ECO:0007669"/>
    <property type="project" value="InterPro"/>
</dbReference>
<dbReference type="HOGENOM" id="CLU_072512_0_0_11"/>
<dbReference type="InterPro" id="IPR000182">
    <property type="entry name" value="GNAT_dom"/>
</dbReference>
<dbReference type="CDD" id="cd04301">
    <property type="entry name" value="NAT_SF"/>
    <property type="match status" value="1"/>
</dbReference>
<dbReference type="Pfam" id="PF13508">
    <property type="entry name" value="Acetyltransf_7"/>
    <property type="match status" value="1"/>
</dbReference>
<keyword evidence="2" id="KW-0808">Transferase</keyword>
<sequence>MDKNGPVRAIEHNTAELLLAMGRAGGGTQRDDPGLRWTLGGSPIDYHNAVVAADLTAEEADRAIAESLRLLRTYGVPGSWHVGPSTRPRDLGDRLLAAGFTYGGSEPGMAVEPAVLSDEPTGPGNLRIARVLDEQSLAVWAATLGRGFGEGPKEADWVASVYRHEGFDDPWRHYLGTLDGVPVATATVFLTPGVAGVYFVMTVPEARRQGIGAAITRYAVRAAADVAQYAVLGSSPAGRSVYESLGFRQYCTIDLYEWAPDS</sequence>
<dbReference type="RefSeq" id="WP_012922949.1">
    <property type="nucleotide sequence ID" value="NC_013729.1"/>
</dbReference>
<evidence type="ECO:0000313" key="3">
    <source>
        <dbReference type="Proteomes" id="UP000007967"/>
    </source>
</evidence>
<name>D2PM27_KRIFD</name>
<proteinExistence type="predicted"/>
<evidence type="ECO:0000313" key="2">
    <source>
        <dbReference type="EMBL" id="ADB34395.1"/>
    </source>
</evidence>
<dbReference type="eggNOG" id="COG0456">
    <property type="taxonomic scope" value="Bacteria"/>
</dbReference>
<protein>
    <submittedName>
        <fullName evidence="2">GCN5-related N-acetyltransferase</fullName>
    </submittedName>
</protein>
<dbReference type="PROSITE" id="PS51186">
    <property type="entry name" value="GNAT"/>
    <property type="match status" value="1"/>
</dbReference>
<keyword evidence="3" id="KW-1185">Reference proteome</keyword>
<gene>
    <name evidence="2" type="ordered locus">Kfla_5382</name>
</gene>
<dbReference type="Gene3D" id="3.40.630.30">
    <property type="match status" value="1"/>
</dbReference>
<reference evidence="3" key="1">
    <citation type="submission" date="2009-09" db="EMBL/GenBank/DDBJ databases">
        <title>The complete genome of Kribbella flavida DSM 17836.</title>
        <authorList>
            <consortium name="US DOE Joint Genome Institute (JGI-PGF)"/>
            <person name="Lucas S."/>
            <person name="Copeland A."/>
            <person name="Lapidus A."/>
            <person name="Glavina del Rio T."/>
            <person name="Dalin E."/>
            <person name="Tice H."/>
            <person name="Bruce D."/>
            <person name="Goodwin L."/>
            <person name="Pitluck S."/>
            <person name="Kyrpides N."/>
            <person name="Mavromatis K."/>
            <person name="Ivanova N."/>
            <person name="Saunders E."/>
            <person name="Brettin T."/>
            <person name="Detter J.C."/>
            <person name="Han C."/>
            <person name="Larimer F."/>
            <person name="Land M."/>
            <person name="Hauser L."/>
            <person name="Markowitz V."/>
            <person name="Cheng J.-F."/>
            <person name="Hugenholtz P."/>
            <person name="Woyke T."/>
            <person name="Wu D."/>
            <person name="Pukall R."/>
            <person name="Klenk H.-P."/>
            <person name="Eisen J.A."/>
        </authorList>
    </citation>
    <scope>NUCLEOTIDE SEQUENCE [LARGE SCALE GENOMIC DNA]</scope>
    <source>
        <strain evidence="3">DSM 17836 / JCM 10339 / NBRC 14399</strain>
    </source>
</reference>
<dbReference type="Proteomes" id="UP000007967">
    <property type="component" value="Chromosome"/>
</dbReference>
<organism evidence="2 3">
    <name type="scientific">Kribbella flavida (strain DSM 17836 / JCM 10339 / NBRC 14399)</name>
    <dbReference type="NCBI Taxonomy" id="479435"/>
    <lineage>
        <taxon>Bacteria</taxon>
        <taxon>Bacillati</taxon>
        <taxon>Actinomycetota</taxon>
        <taxon>Actinomycetes</taxon>
        <taxon>Propionibacteriales</taxon>
        <taxon>Kribbellaceae</taxon>
        <taxon>Kribbella</taxon>
    </lineage>
</organism>
<dbReference type="KEGG" id="kfl:Kfla_5382"/>
<feature type="domain" description="N-acetyltransferase" evidence="1">
    <location>
        <begin position="127"/>
        <end position="262"/>
    </location>
</feature>
<dbReference type="OrthoDB" id="5243104at2"/>
<accession>D2PM27</accession>
<reference evidence="2 3" key="2">
    <citation type="journal article" date="2010" name="Stand. Genomic Sci.">
        <title>Complete genome sequence of Kribbella flavida type strain (IFO 14399).</title>
        <authorList>
            <person name="Pukall R."/>
            <person name="Lapidus A."/>
            <person name="Glavina Del Rio T."/>
            <person name="Copeland A."/>
            <person name="Tice H."/>
            <person name="Cheng J.-F."/>
            <person name="Lucas S."/>
            <person name="Chen F."/>
            <person name="Nolan M."/>
            <person name="LaButti K."/>
            <person name="Pati A."/>
            <person name="Ivanova N."/>
            <person name="Mavrommatis K."/>
            <person name="Mikhailova N."/>
            <person name="Pitluck S."/>
            <person name="Bruce D."/>
            <person name="Goodwin L."/>
            <person name="Land M."/>
            <person name="Hauser L."/>
            <person name="Chang Y.-J."/>
            <person name="Jeffries C.D."/>
            <person name="Chen A."/>
            <person name="Palaniappan K."/>
            <person name="Chain P."/>
            <person name="Rohde M."/>
            <person name="Goeker M."/>
            <person name="Bristow J."/>
            <person name="Eisen J.A."/>
            <person name="Markowitz V."/>
            <person name="Hugenholtz P."/>
            <person name="Kyrpides N.C."/>
            <person name="Klenk H.-P."/>
            <person name="Brettin T."/>
        </authorList>
    </citation>
    <scope>NUCLEOTIDE SEQUENCE [LARGE SCALE GENOMIC DNA]</scope>
    <source>
        <strain evidence="3">DSM 17836 / JCM 10339 / NBRC 14399</strain>
    </source>
</reference>